<feature type="non-terminal residue" evidence="7">
    <location>
        <position position="177"/>
    </location>
</feature>
<comment type="subunit">
    <text evidence="1">Collagen polypeptide chains are complexed within the cuticle by disulfide bonds and other types of covalent cross-links.</text>
</comment>
<organism evidence="7 8">
    <name type="scientific">Mesorhabditis spiculigera</name>
    <dbReference type="NCBI Taxonomy" id="96644"/>
    <lineage>
        <taxon>Eukaryota</taxon>
        <taxon>Metazoa</taxon>
        <taxon>Ecdysozoa</taxon>
        <taxon>Nematoda</taxon>
        <taxon>Chromadorea</taxon>
        <taxon>Rhabditida</taxon>
        <taxon>Rhabditina</taxon>
        <taxon>Rhabditomorpha</taxon>
        <taxon>Rhabditoidea</taxon>
        <taxon>Rhabditidae</taxon>
        <taxon>Mesorhabditinae</taxon>
        <taxon>Mesorhabditis</taxon>
    </lineage>
</organism>
<evidence type="ECO:0000313" key="8">
    <source>
        <dbReference type="Proteomes" id="UP001177023"/>
    </source>
</evidence>
<evidence type="ECO:0000313" key="7">
    <source>
        <dbReference type="EMBL" id="CAJ0579497.1"/>
    </source>
</evidence>
<dbReference type="SMART" id="SM01088">
    <property type="entry name" value="Col_cuticle_N"/>
    <property type="match status" value="1"/>
</dbReference>
<keyword evidence="5" id="KW-0472">Membrane</keyword>
<evidence type="ECO:0000256" key="4">
    <source>
        <dbReference type="SAM" id="MobiDB-lite"/>
    </source>
</evidence>
<feature type="transmembrane region" description="Helical" evidence="5">
    <location>
        <begin position="12"/>
        <end position="38"/>
    </location>
</feature>
<dbReference type="AlphaFoldDB" id="A0AA36G539"/>
<dbReference type="InterPro" id="IPR002486">
    <property type="entry name" value="Col_cuticle_N"/>
</dbReference>
<keyword evidence="5" id="KW-1133">Transmembrane helix</keyword>
<feature type="domain" description="Nematode cuticle collagen N-terminal" evidence="6">
    <location>
        <begin position="14"/>
        <end position="66"/>
    </location>
</feature>
<dbReference type="Pfam" id="PF01484">
    <property type="entry name" value="Col_cuticle_N"/>
    <property type="match status" value="1"/>
</dbReference>
<keyword evidence="8" id="KW-1185">Reference proteome</keyword>
<evidence type="ECO:0000259" key="6">
    <source>
        <dbReference type="SMART" id="SM01088"/>
    </source>
</evidence>
<feature type="compositionally biased region" description="Low complexity" evidence="4">
    <location>
        <begin position="108"/>
        <end position="117"/>
    </location>
</feature>
<dbReference type="EMBL" id="CATQJA010002657">
    <property type="protein sequence ID" value="CAJ0579497.1"/>
    <property type="molecule type" value="Genomic_DNA"/>
</dbReference>
<name>A0AA36G539_9BILA</name>
<feature type="region of interest" description="Disordered" evidence="4">
    <location>
        <begin position="105"/>
        <end position="155"/>
    </location>
</feature>
<comment type="caution">
    <text evidence="7">The sequence shown here is derived from an EMBL/GenBank/DDBJ whole genome shotgun (WGS) entry which is preliminary data.</text>
</comment>
<dbReference type="PANTHER" id="PTHR24637">
    <property type="entry name" value="COLLAGEN"/>
    <property type="match status" value="1"/>
</dbReference>
<dbReference type="Proteomes" id="UP001177023">
    <property type="component" value="Unassembled WGS sequence"/>
</dbReference>
<protein>
    <recommendedName>
        <fullName evidence="6">Nematode cuticle collagen N-terminal domain-containing protein</fullName>
    </recommendedName>
</protein>
<sequence>MDCHEAQRERAYKAVAFAAVSFSLLAVLSVCVSLPVVYNFVEHVQQQTQRELTACKTTAQEILGEVSTRRPATPFGSLARNATAQRAKRQAGGCAGCCKPGHPGRPGAPGANGKPGVPGAPGKPGVPGRPPVVCHEVEGAPGNPGASGQPGPQGERGVCPKYCALDGGVFFEDGTRR</sequence>
<reference evidence="7" key="1">
    <citation type="submission" date="2023-06" db="EMBL/GenBank/DDBJ databases">
        <authorList>
            <person name="Delattre M."/>
        </authorList>
    </citation>
    <scope>NUCLEOTIDE SEQUENCE</scope>
    <source>
        <strain evidence="7">AF72</strain>
    </source>
</reference>
<keyword evidence="5" id="KW-0812">Transmembrane</keyword>
<evidence type="ECO:0000256" key="1">
    <source>
        <dbReference type="ARBA" id="ARBA00011518"/>
    </source>
</evidence>
<dbReference type="PANTHER" id="PTHR24637:SF327">
    <property type="entry name" value="NEMATODE CUTICLE COLLAGEN N-TERMINAL DOMAIN-CONTAINING PROTEIN"/>
    <property type="match status" value="1"/>
</dbReference>
<gene>
    <name evidence="7" type="ORF">MSPICULIGERA_LOCUS17713</name>
</gene>
<dbReference type="GO" id="GO:0042302">
    <property type="term" value="F:structural constituent of cuticle"/>
    <property type="evidence" value="ECO:0007669"/>
    <property type="project" value="InterPro"/>
</dbReference>
<keyword evidence="2" id="KW-0677">Repeat</keyword>
<evidence type="ECO:0000256" key="3">
    <source>
        <dbReference type="ARBA" id="ARBA00023157"/>
    </source>
</evidence>
<proteinExistence type="predicted"/>
<evidence type="ECO:0000256" key="5">
    <source>
        <dbReference type="SAM" id="Phobius"/>
    </source>
</evidence>
<accession>A0AA36G539</accession>
<keyword evidence="3" id="KW-1015">Disulfide bond</keyword>
<evidence type="ECO:0000256" key="2">
    <source>
        <dbReference type="ARBA" id="ARBA00022737"/>
    </source>
</evidence>